<dbReference type="Proteomes" id="UP001595699">
    <property type="component" value="Unassembled WGS sequence"/>
</dbReference>
<reference evidence="2" key="1">
    <citation type="journal article" date="2019" name="Int. J. Syst. Evol. Microbiol.">
        <title>The Global Catalogue of Microorganisms (GCM) 10K type strain sequencing project: providing services to taxonomists for standard genome sequencing and annotation.</title>
        <authorList>
            <consortium name="The Broad Institute Genomics Platform"/>
            <consortium name="The Broad Institute Genome Sequencing Center for Infectious Disease"/>
            <person name="Wu L."/>
            <person name="Ma J."/>
        </authorList>
    </citation>
    <scope>NUCLEOTIDE SEQUENCE [LARGE SCALE GENOMIC DNA]</scope>
    <source>
        <strain evidence="2">CGMCC 4.7241</strain>
    </source>
</reference>
<sequence>MGDLGRSYTADELRALPTLATNGQYLLKGDDGEWRIWISYVPVAGQPNSIKTERLVEGKWELSKICLDYLPANWRI</sequence>
<dbReference type="EMBL" id="JBHRZH010000009">
    <property type="protein sequence ID" value="MFC3761641.1"/>
    <property type="molecule type" value="Genomic_DNA"/>
</dbReference>
<comment type="caution">
    <text evidence="1">The sequence shown here is derived from an EMBL/GenBank/DDBJ whole genome shotgun (WGS) entry which is preliminary data.</text>
</comment>
<evidence type="ECO:0000313" key="2">
    <source>
        <dbReference type="Proteomes" id="UP001595699"/>
    </source>
</evidence>
<proteinExistence type="predicted"/>
<organism evidence="1 2">
    <name type="scientific">Tenggerimyces flavus</name>
    <dbReference type="NCBI Taxonomy" id="1708749"/>
    <lineage>
        <taxon>Bacteria</taxon>
        <taxon>Bacillati</taxon>
        <taxon>Actinomycetota</taxon>
        <taxon>Actinomycetes</taxon>
        <taxon>Propionibacteriales</taxon>
        <taxon>Nocardioidaceae</taxon>
        <taxon>Tenggerimyces</taxon>
    </lineage>
</organism>
<gene>
    <name evidence="1" type="ORF">ACFOUW_12410</name>
</gene>
<accession>A0ABV7Y8L2</accession>
<evidence type="ECO:0000313" key="1">
    <source>
        <dbReference type="EMBL" id="MFC3761641.1"/>
    </source>
</evidence>
<keyword evidence="2" id="KW-1185">Reference proteome</keyword>
<name>A0ABV7Y8L2_9ACTN</name>
<protein>
    <submittedName>
        <fullName evidence="1">Uncharacterized protein</fullName>
    </submittedName>
</protein>
<dbReference type="RefSeq" id="WP_205114214.1">
    <property type="nucleotide sequence ID" value="NZ_JAFBCM010000001.1"/>
</dbReference>